<dbReference type="Pfam" id="PF09648">
    <property type="entry name" value="YycI"/>
    <property type="match status" value="1"/>
</dbReference>
<gene>
    <name evidence="3" type="ORF">C5L31_000052</name>
</gene>
<dbReference type="GO" id="GO:0016020">
    <property type="term" value="C:membrane"/>
    <property type="evidence" value="ECO:0007669"/>
    <property type="project" value="InterPro"/>
</dbReference>
<dbReference type="OrthoDB" id="2135943at2"/>
<keyword evidence="1" id="KW-0812">Transmembrane</keyword>
<accession>A0A4R5NIK6</accession>
<sequence length="273" mass="30522">MDFRRIEWIFLVIFVAIDIFLFVSFRQSGTVQTSGSAQTGDSNGTIIKEMKSDQIKFSQPSAKSSDGYYISSSNNNDLEDKAGSLLGQSTSYSDDQLTSTFKTPVAISNSTAEKATDIMMKDSSQVSHGKEYHYSKQLSTKNQIIYVQDVTNGSIYSQMGEVRFKVSNNEITGYTQGYLSDVQSLREKTDTISEQRALIWLYQYNEIPNGAQIQWTKLGYTKLLSIQESSVYVPTWIIAMKTNNTTGTYLRRVNAFTGAILKSETSAKSVTTD</sequence>
<feature type="domain" description="Regulatory protein YycH-like" evidence="2">
    <location>
        <begin position="38"/>
        <end position="256"/>
    </location>
</feature>
<name>A0A4R5NIK6_9LACO</name>
<organism evidence="3 4">
    <name type="scientific">Secundilactobacillus malefermentans</name>
    <dbReference type="NCBI Taxonomy" id="176292"/>
    <lineage>
        <taxon>Bacteria</taxon>
        <taxon>Bacillati</taxon>
        <taxon>Bacillota</taxon>
        <taxon>Bacilli</taxon>
        <taxon>Lactobacillales</taxon>
        <taxon>Lactobacillaceae</taxon>
        <taxon>Secundilactobacillus</taxon>
    </lineage>
</organism>
<reference evidence="3 4" key="1">
    <citation type="journal article" date="2019" name="Appl. Microbiol. Biotechnol.">
        <title>Uncovering carbohydrate metabolism through a genotype-phenotype association study of 56 lactic acid bacteria genomes.</title>
        <authorList>
            <person name="Buron-Moles G."/>
            <person name="Chailyan A."/>
            <person name="Dolejs I."/>
            <person name="Forster J."/>
            <person name="Miks M.H."/>
        </authorList>
    </citation>
    <scope>NUCLEOTIDE SEQUENCE [LARGE SCALE GENOMIC DNA]</scope>
    <source>
        <strain evidence="3 4">ATCC 49373</strain>
    </source>
</reference>
<dbReference type="RefSeq" id="WP_010619043.1">
    <property type="nucleotide sequence ID" value="NZ_CP042371.1"/>
</dbReference>
<evidence type="ECO:0000313" key="3">
    <source>
        <dbReference type="EMBL" id="TDG74405.1"/>
    </source>
</evidence>
<keyword evidence="1" id="KW-1133">Transmembrane helix</keyword>
<protein>
    <recommendedName>
        <fullName evidence="2">Regulatory protein YycH-like domain-containing protein</fullName>
    </recommendedName>
</protein>
<proteinExistence type="predicted"/>
<feature type="transmembrane region" description="Helical" evidence="1">
    <location>
        <begin position="6"/>
        <end position="25"/>
    </location>
</feature>
<comment type="caution">
    <text evidence="3">The sequence shown here is derived from an EMBL/GenBank/DDBJ whole genome shotgun (WGS) entry which is preliminary data.</text>
</comment>
<keyword evidence="4" id="KW-1185">Reference proteome</keyword>
<keyword evidence="1" id="KW-0472">Membrane</keyword>
<dbReference type="Gene3D" id="2.40.128.690">
    <property type="entry name" value="YycH protein, domain 3-like"/>
    <property type="match status" value="1"/>
</dbReference>
<evidence type="ECO:0000313" key="4">
    <source>
        <dbReference type="Proteomes" id="UP000294854"/>
    </source>
</evidence>
<dbReference type="Proteomes" id="UP000294854">
    <property type="component" value="Unassembled WGS sequence"/>
</dbReference>
<evidence type="ECO:0000256" key="1">
    <source>
        <dbReference type="SAM" id="Phobius"/>
    </source>
</evidence>
<dbReference type="InterPro" id="IPR018604">
    <property type="entry name" value="YycI-like"/>
</dbReference>
<dbReference type="EMBL" id="PUFO01000076">
    <property type="protein sequence ID" value="TDG74405.1"/>
    <property type="molecule type" value="Genomic_DNA"/>
</dbReference>
<evidence type="ECO:0000259" key="2">
    <source>
        <dbReference type="Pfam" id="PF09648"/>
    </source>
</evidence>
<dbReference type="STRING" id="1122149.FD44_GL001000"/>
<dbReference type="AlphaFoldDB" id="A0A4R5NIK6"/>